<reference evidence="1 2" key="1">
    <citation type="submission" date="2015-03" db="EMBL/GenBank/DDBJ databases">
        <authorList>
            <person name="Murphy D."/>
        </authorList>
    </citation>
    <scope>NUCLEOTIDE SEQUENCE [LARGE SCALE GENOMIC DNA]</scope>
    <source>
        <strain evidence="1 2">BR165/97</strain>
    </source>
</reference>
<organism evidence="1 2">
    <name type="scientific">Yersinia intermedia</name>
    <dbReference type="NCBI Taxonomy" id="631"/>
    <lineage>
        <taxon>Bacteria</taxon>
        <taxon>Pseudomonadati</taxon>
        <taxon>Pseudomonadota</taxon>
        <taxon>Gammaproteobacteria</taxon>
        <taxon>Enterobacterales</taxon>
        <taxon>Yersiniaceae</taxon>
        <taxon>Yersinia</taxon>
    </lineage>
</organism>
<proteinExistence type="predicted"/>
<name>A0A0T9M7F1_YERIN</name>
<dbReference type="EMBL" id="CPZJ01000007">
    <property type="protein sequence ID" value="CNF72078.1"/>
    <property type="molecule type" value="Genomic_DNA"/>
</dbReference>
<dbReference type="Proteomes" id="UP000038750">
    <property type="component" value="Unassembled WGS sequence"/>
</dbReference>
<evidence type="ECO:0000313" key="1">
    <source>
        <dbReference type="EMBL" id="CNF72078.1"/>
    </source>
</evidence>
<protein>
    <submittedName>
        <fullName evidence="1">Uncharacterized protein</fullName>
    </submittedName>
</protein>
<evidence type="ECO:0000313" key="2">
    <source>
        <dbReference type="Proteomes" id="UP000038750"/>
    </source>
</evidence>
<gene>
    <name evidence="1" type="ORF">ERS008530_01922</name>
</gene>
<accession>A0A0T9M7F1</accession>
<dbReference type="AlphaFoldDB" id="A0A0T9M7F1"/>
<sequence length="54" mass="6014">MAIRCLKNIQTNNLATWNFAIFINSKRVLAQENKDMAGSTTFSVGIDFGRVHLG</sequence>